<feature type="coiled-coil region" evidence="1">
    <location>
        <begin position="37"/>
        <end position="64"/>
    </location>
</feature>
<dbReference type="RefSeq" id="WP_149113031.1">
    <property type="nucleotide sequence ID" value="NZ_CP042425.1"/>
</dbReference>
<evidence type="ECO:0000256" key="1">
    <source>
        <dbReference type="SAM" id="Coils"/>
    </source>
</evidence>
<proteinExistence type="predicted"/>
<evidence type="ECO:0000313" key="3">
    <source>
        <dbReference type="EMBL" id="QEL18523.1"/>
    </source>
</evidence>
<dbReference type="EMBL" id="CP042425">
    <property type="protein sequence ID" value="QEL18523.1"/>
    <property type="molecule type" value="Genomic_DNA"/>
</dbReference>
<keyword evidence="2" id="KW-0812">Transmembrane</keyword>
<keyword evidence="2" id="KW-0472">Membrane</keyword>
<dbReference type="AlphaFoldDB" id="A0A5C1AJZ5"/>
<gene>
    <name evidence="3" type="ORF">PX52LOC_05550</name>
</gene>
<protein>
    <submittedName>
        <fullName evidence="3">Uncharacterized protein</fullName>
    </submittedName>
</protein>
<evidence type="ECO:0000256" key="2">
    <source>
        <dbReference type="SAM" id="Phobius"/>
    </source>
</evidence>
<feature type="transmembrane region" description="Helical" evidence="2">
    <location>
        <begin position="6"/>
        <end position="25"/>
    </location>
</feature>
<dbReference type="Proteomes" id="UP000324974">
    <property type="component" value="Chromosome"/>
</dbReference>
<evidence type="ECO:0000313" key="4">
    <source>
        <dbReference type="Proteomes" id="UP000324974"/>
    </source>
</evidence>
<keyword evidence="4" id="KW-1185">Reference proteome</keyword>
<sequence length="68" mass="7521">MENATVIASLSALVLSITNTVVGLFKDRDKLTYDKDLAILKTKVEECENDRAELRKDVDRLKVSVGPA</sequence>
<organism evidence="3 4">
    <name type="scientific">Limnoglobus roseus</name>
    <dbReference type="NCBI Taxonomy" id="2598579"/>
    <lineage>
        <taxon>Bacteria</taxon>
        <taxon>Pseudomonadati</taxon>
        <taxon>Planctomycetota</taxon>
        <taxon>Planctomycetia</taxon>
        <taxon>Gemmatales</taxon>
        <taxon>Gemmataceae</taxon>
        <taxon>Limnoglobus</taxon>
    </lineage>
</organism>
<accession>A0A5C1AJZ5</accession>
<reference evidence="4" key="1">
    <citation type="submission" date="2019-08" db="EMBL/GenBank/DDBJ databases">
        <title>Limnoglobus roseus gen. nov., sp. nov., a novel freshwater planctomycete with a giant genome from the family Gemmataceae.</title>
        <authorList>
            <person name="Kulichevskaya I.S."/>
            <person name="Naumoff D.G."/>
            <person name="Miroshnikov K."/>
            <person name="Ivanova A."/>
            <person name="Philippov D.A."/>
            <person name="Hakobyan A."/>
            <person name="Rijpstra I.C."/>
            <person name="Sinninghe Damste J.S."/>
            <person name="Liesack W."/>
            <person name="Dedysh S.N."/>
        </authorList>
    </citation>
    <scope>NUCLEOTIDE SEQUENCE [LARGE SCALE GENOMIC DNA]</scope>
    <source>
        <strain evidence="4">PX52</strain>
    </source>
</reference>
<name>A0A5C1AJZ5_9BACT</name>
<keyword evidence="1" id="KW-0175">Coiled coil</keyword>
<dbReference type="KEGG" id="lrs:PX52LOC_05550"/>
<keyword evidence="2" id="KW-1133">Transmembrane helix</keyword>